<dbReference type="EMBL" id="JALLPB020000050">
    <property type="protein sequence ID" value="KAL3822944.1"/>
    <property type="molecule type" value="Genomic_DNA"/>
</dbReference>
<evidence type="ECO:0000256" key="1">
    <source>
        <dbReference type="SAM" id="MobiDB-lite"/>
    </source>
</evidence>
<gene>
    <name evidence="3" type="ORF">ACHAXA_011659</name>
</gene>
<evidence type="ECO:0000256" key="2">
    <source>
        <dbReference type="SAM" id="Phobius"/>
    </source>
</evidence>
<evidence type="ECO:0000313" key="3">
    <source>
        <dbReference type="EMBL" id="KAL3822944.1"/>
    </source>
</evidence>
<feature type="region of interest" description="Disordered" evidence="1">
    <location>
        <begin position="87"/>
        <end position="157"/>
    </location>
</feature>
<reference evidence="3 4" key="1">
    <citation type="submission" date="2024-10" db="EMBL/GenBank/DDBJ databases">
        <title>Updated reference genomes for cyclostephanoid diatoms.</title>
        <authorList>
            <person name="Roberts W.R."/>
            <person name="Alverson A.J."/>
        </authorList>
    </citation>
    <scope>NUCLEOTIDE SEQUENCE [LARGE SCALE GENOMIC DNA]</scope>
    <source>
        <strain evidence="3 4">AJA228-03</strain>
    </source>
</reference>
<keyword evidence="2" id="KW-0472">Membrane</keyword>
<feature type="transmembrane region" description="Helical" evidence="2">
    <location>
        <begin position="257"/>
        <end position="280"/>
    </location>
</feature>
<sequence>MKNLEGIIYVRLTAGKSLSLQPKFVGLPVFGGVDWETGDNVHKGALQKGFSKNRCWAAWKKVGVPGGAAMDDEEVYPRHLRAAAATSAASRRCRRGGRTDDNDDDVDGGDWDWLFDDDRSGGGGTTTTTTAAADAPYRRPEIMPPSSTSVEGGGDGDGDYGTVRLRRVVEDLMVDEDGGGNNDDDVDGSVHEPMKLPESTHTLLFTQPMHSFPFFFALTIASVCLACLLMALSNNLIKQGDDGMIGIPANVGSTVRAAQYLSIFIALIMESEIPTGLMLLRNIPPKSFRSKLSTKSYGLFVVSALLRIILGYLFLINVFVVLIQAKEVLEIFYNILALEFLIQLDDIAFVLSKMDVLGRRMQHACTAKLFRMEFEKVIKSEGKRSRAGICLKSVYFANVIIFLVLLTSVTIGQRSGYFQCHKITVDLGDGVWEDPVLDIMPPPGMVYSNDFTLVFSYFNGVYEQDGTHRGRPIYKERRKYDNGLFDPNWWTVPAEIRYSNTGDFWVFTHPWLRKSGGSLTEDDVSFIFRGAFVSARTLFIFAFYQEKGCLKPRHISSYLPTNTHTRAHVFRSQDDPWLLRSPTTKEFNLLDVDGEWQIWIGRIEKSRLVYSCALCNDDADCNLNGMCNGERRCDCKIEGGTKYLGTHCEVKLEDDACGTITTEIGNVVFSIQYFSPNGSGQPSRLFQQYNRPVYTHIRGMPGVEEGIIYWLLYTGRKWFGIRVNLVDMNITLDMLAERVKNFHAFWSNAYSSVTFYVSDSTTRDSPVGVDFYKIGERGNQFGPFGALYPLQRYNQTGRGIWRCSGPPTGVNETALP</sequence>
<evidence type="ECO:0008006" key="5">
    <source>
        <dbReference type="Google" id="ProtNLM"/>
    </source>
</evidence>
<keyword evidence="4" id="KW-1185">Reference proteome</keyword>
<accession>A0ABD3SEJ3</accession>
<comment type="caution">
    <text evidence="3">The sequence shown here is derived from an EMBL/GenBank/DDBJ whole genome shotgun (WGS) entry which is preliminary data.</text>
</comment>
<feature type="compositionally biased region" description="Acidic residues" evidence="1">
    <location>
        <begin position="101"/>
        <end position="115"/>
    </location>
</feature>
<feature type="transmembrane region" description="Helical" evidence="2">
    <location>
        <begin position="300"/>
        <end position="325"/>
    </location>
</feature>
<feature type="transmembrane region" description="Helical" evidence="2">
    <location>
        <begin position="393"/>
        <end position="412"/>
    </location>
</feature>
<feature type="transmembrane region" description="Helical" evidence="2">
    <location>
        <begin position="214"/>
        <end position="237"/>
    </location>
</feature>
<keyword evidence="2" id="KW-1133">Transmembrane helix</keyword>
<proteinExistence type="predicted"/>
<keyword evidence="2" id="KW-0812">Transmembrane</keyword>
<evidence type="ECO:0000313" key="4">
    <source>
        <dbReference type="Proteomes" id="UP001530377"/>
    </source>
</evidence>
<protein>
    <recommendedName>
        <fullName evidence="5">EGF-like domain-containing protein</fullName>
    </recommendedName>
</protein>
<organism evidence="3 4">
    <name type="scientific">Cyclostephanos tholiformis</name>
    <dbReference type="NCBI Taxonomy" id="382380"/>
    <lineage>
        <taxon>Eukaryota</taxon>
        <taxon>Sar</taxon>
        <taxon>Stramenopiles</taxon>
        <taxon>Ochrophyta</taxon>
        <taxon>Bacillariophyta</taxon>
        <taxon>Coscinodiscophyceae</taxon>
        <taxon>Thalassiosirophycidae</taxon>
        <taxon>Stephanodiscales</taxon>
        <taxon>Stephanodiscaceae</taxon>
        <taxon>Cyclostephanos</taxon>
    </lineage>
</organism>
<dbReference type="Proteomes" id="UP001530377">
    <property type="component" value="Unassembled WGS sequence"/>
</dbReference>
<name>A0ABD3SEJ3_9STRA</name>
<dbReference type="AlphaFoldDB" id="A0ABD3SEJ3"/>